<protein>
    <submittedName>
        <fullName evidence="1">Uncharacterized protein</fullName>
    </submittedName>
</protein>
<gene>
    <name evidence="1" type="ORF">EI71_00973</name>
</gene>
<dbReference type="AlphaFoldDB" id="A0A397RU36"/>
<comment type="caution">
    <text evidence="1">The sequence shown here is derived from an EMBL/GenBank/DDBJ whole genome shotgun (WGS) entry which is preliminary data.</text>
</comment>
<dbReference type="Proteomes" id="UP000266506">
    <property type="component" value="Unassembled WGS sequence"/>
</dbReference>
<evidence type="ECO:0000313" key="1">
    <source>
        <dbReference type="EMBL" id="RIA75939.1"/>
    </source>
</evidence>
<accession>A0A397RU36</accession>
<dbReference type="EMBL" id="QXEV01000008">
    <property type="protein sequence ID" value="RIA75939.1"/>
    <property type="molecule type" value="Genomic_DNA"/>
</dbReference>
<reference evidence="1 2" key="1">
    <citation type="submission" date="2018-08" db="EMBL/GenBank/DDBJ databases">
        <title>Genomic Encyclopedia of Archaeal and Bacterial Type Strains, Phase II (KMG-II): from individual species to whole genera.</title>
        <authorList>
            <person name="Goeker M."/>
        </authorList>
    </citation>
    <scope>NUCLEOTIDE SEQUENCE [LARGE SCALE GENOMIC DNA]</scope>
    <source>
        <strain evidence="1 2">ATCC 27112</strain>
    </source>
</reference>
<organism evidence="1 2">
    <name type="scientific">Anaeroplasma bactoclasticum</name>
    <dbReference type="NCBI Taxonomy" id="2088"/>
    <lineage>
        <taxon>Bacteria</taxon>
        <taxon>Bacillati</taxon>
        <taxon>Mycoplasmatota</taxon>
        <taxon>Mollicutes</taxon>
        <taxon>Anaeroplasmatales</taxon>
        <taxon>Anaeroplasmataceae</taxon>
        <taxon>Anaeroplasma</taxon>
    </lineage>
</organism>
<keyword evidence="2" id="KW-1185">Reference proteome</keyword>
<evidence type="ECO:0000313" key="2">
    <source>
        <dbReference type="Proteomes" id="UP000266506"/>
    </source>
</evidence>
<name>A0A397RU36_9MOLU</name>
<proteinExistence type="predicted"/>
<dbReference type="InParanoid" id="A0A397RU36"/>
<dbReference type="RefSeq" id="WP_119016123.1">
    <property type="nucleotide sequence ID" value="NZ_QXEV01000008.1"/>
</dbReference>
<sequence>MEFRLFFLQEKSRTYDKPELITLLTSNPNITPPDSRQIYGDKVYTYHHSVLNFDANFIMASKSVVPHLELLPPKFFDVNFFISFDILLSNYAVEMILDIIEEIVRKFRFYVYCEPFEGEVRLFRRAEIIRTFDAWKKAFAAKFPDQVAGYNRLDSQSISAVYGYLQKRKRLEITYSEEKIQVSDYIFLHTAKSRSAFVAIQWDGDSAFLLPPAVDILIYDDGKISKHINMAEVLSKAEKLFRPIDGYGVIKICDSKNTKKLKKILLKERFAPLNVDVEILSLDKILDV</sequence>